<proteinExistence type="predicted"/>
<dbReference type="GeneTree" id="ENSGT00940000178081"/>
<sequence length="100" mass="10574">YSSPGRESISMSTDDSISEDVSSLSHCLGDANGEGGKESESLCLSTEEAFVSGKCLPFINPSSLETLRALVQEIQSSGETDPEMWKDCEVGMCLFGSVGV</sequence>
<reference evidence="1" key="2">
    <citation type="submission" date="2025-09" db="UniProtKB">
        <authorList>
            <consortium name="Ensembl"/>
        </authorList>
    </citation>
    <scope>IDENTIFICATION</scope>
</reference>
<evidence type="ECO:0000313" key="1">
    <source>
        <dbReference type="Ensembl" id="ENSOKIP00005000190.1"/>
    </source>
</evidence>
<evidence type="ECO:0000313" key="2">
    <source>
        <dbReference type="Proteomes" id="UP000694557"/>
    </source>
</evidence>
<dbReference type="Proteomes" id="UP000694557">
    <property type="component" value="Unassembled WGS sequence"/>
</dbReference>
<keyword evidence="2" id="KW-1185">Reference proteome</keyword>
<organism evidence="1 2">
    <name type="scientific">Oncorhynchus kisutch</name>
    <name type="common">Coho salmon</name>
    <name type="synonym">Salmo kisutch</name>
    <dbReference type="NCBI Taxonomy" id="8019"/>
    <lineage>
        <taxon>Eukaryota</taxon>
        <taxon>Metazoa</taxon>
        <taxon>Chordata</taxon>
        <taxon>Craniata</taxon>
        <taxon>Vertebrata</taxon>
        <taxon>Euteleostomi</taxon>
        <taxon>Actinopterygii</taxon>
        <taxon>Neopterygii</taxon>
        <taxon>Teleostei</taxon>
        <taxon>Protacanthopterygii</taxon>
        <taxon>Salmoniformes</taxon>
        <taxon>Salmonidae</taxon>
        <taxon>Salmoninae</taxon>
        <taxon>Oncorhynchus</taxon>
    </lineage>
</organism>
<dbReference type="Ensembl" id="ENSOKIT00005000205.1">
    <property type="protein sequence ID" value="ENSOKIP00005000190.1"/>
    <property type="gene ID" value="ENSOKIG00005000148.1"/>
</dbReference>
<dbReference type="AlphaFoldDB" id="A0A8C7C4H0"/>
<protein>
    <submittedName>
        <fullName evidence="1">Uncharacterized protein</fullName>
    </submittedName>
</protein>
<reference evidence="1" key="1">
    <citation type="submission" date="2025-08" db="UniProtKB">
        <authorList>
            <consortium name="Ensembl"/>
        </authorList>
    </citation>
    <scope>IDENTIFICATION</scope>
</reference>
<accession>A0A8C7C4H0</accession>
<name>A0A8C7C4H0_ONCKI</name>